<comment type="caution">
    <text evidence="2">The sequence shown here is derived from an EMBL/GenBank/DDBJ whole genome shotgun (WGS) entry which is preliminary data.</text>
</comment>
<keyword evidence="1" id="KW-1133">Transmembrane helix</keyword>
<evidence type="ECO:0000313" key="3">
    <source>
        <dbReference type="Proteomes" id="UP000185860"/>
    </source>
</evidence>
<evidence type="ECO:0000313" key="2">
    <source>
        <dbReference type="EMBL" id="OKH30224.1"/>
    </source>
</evidence>
<reference evidence="2 3" key="1">
    <citation type="submission" date="2016-11" db="EMBL/GenBank/DDBJ databases">
        <title>Draft Genome Sequences of Nine Cyanobacterial Strains from Diverse Habitats.</title>
        <authorList>
            <person name="Zhu T."/>
            <person name="Hou S."/>
            <person name="Lu X."/>
            <person name="Hess W.R."/>
        </authorList>
    </citation>
    <scope>NUCLEOTIDE SEQUENCE [LARGE SCALE GENOMIC DNA]</scope>
    <source>
        <strain evidence="2 3">IAM M-71</strain>
    </source>
</reference>
<keyword evidence="1" id="KW-0472">Membrane</keyword>
<feature type="transmembrane region" description="Helical" evidence="1">
    <location>
        <begin position="37"/>
        <end position="60"/>
    </location>
</feature>
<proteinExistence type="predicted"/>
<dbReference type="AlphaFoldDB" id="A0A1U7I2B9"/>
<sequence>MQQRRLGILQRFVSGKADSGRKLLRFLRKVISVLFKFFYWFVPIVIGLLLLWIVGGHLLASQMEKPVEQAWERFSRQFPKTETNTSAMKVEELAANLGLNFVFESSTTPTRKIHIPASKTKVWKEFDGIRKELNTYLDVQLAKPNDEIDPPPEKLRNYLVTHATDLELLSTYVLNSEPPHWGFDITLWDLAYPLPAFLSTADFQKILALDMLEKTRQGKTQEALKILDVSWRLNQVLLARPSFIAQLVSTIVLRYQLIAMRKMQGVPAAWTEQIERFVYKARQAFSTSLEAESFMIFLTLNKYSISKIFFDKELAEELGFETSFTIPRWLGWAIDPVLKPWFRIFTVDYFEQMQRSIHEFIQPDFCSANFTTFEKQYKFKSHWWNSILINLFLKNSASFEVLTEDLFPPDQWNKLNRRILQLELTQKVLQAKSIAAQQGSFPQKIPGIETSICRDAKWRYKVAKDGTMSLSFDKQKDLDWLKPQSPGDLLTYYAKWKLPRSIATNTLSSHSR</sequence>
<dbReference type="STRING" id="454136.NIES2119_31315"/>
<protein>
    <submittedName>
        <fullName evidence="2">Uncharacterized protein</fullName>
    </submittedName>
</protein>
<gene>
    <name evidence="2" type="ORF">NIES2119_31315</name>
</gene>
<keyword evidence="1" id="KW-0812">Transmembrane</keyword>
<dbReference type="OrthoDB" id="454454at2"/>
<evidence type="ECO:0000256" key="1">
    <source>
        <dbReference type="SAM" id="Phobius"/>
    </source>
</evidence>
<accession>A0A1U7I2B9</accession>
<dbReference type="RefSeq" id="WP_073597404.1">
    <property type="nucleotide sequence ID" value="NZ_MRCE01000069.1"/>
</dbReference>
<dbReference type="EMBL" id="MRCE01000069">
    <property type="protein sequence ID" value="OKH30224.1"/>
    <property type="molecule type" value="Genomic_DNA"/>
</dbReference>
<dbReference type="Proteomes" id="UP000185860">
    <property type="component" value="Unassembled WGS sequence"/>
</dbReference>
<organism evidence="2 3">
    <name type="scientific">[Phormidium ambiguum] IAM M-71</name>
    <dbReference type="NCBI Taxonomy" id="454136"/>
    <lineage>
        <taxon>Bacteria</taxon>
        <taxon>Bacillati</taxon>
        <taxon>Cyanobacteriota</taxon>
        <taxon>Cyanophyceae</taxon>
        <taxon>Oscillatoriophycideae</taxon>
        <taxon>Aerosakkonematales</taxon>
        <taxon>Aerosakkonemataceae</taxon>
        <taxon>Floridanema</taxon>
    </lineage>
</organism>
<name>A0A1U7I2B9_9CYAN</name>